<feature type="compositionally biased region" description="Basic and acidic residues" evidence="1">
    <location>
        <begin position="1195"/>
        <end position="1209"/>
    </location>
</feature>
<dbReference type="PANTHER" id="PTHR15977:SF15">
    <property type="entry name" value="CILIA- AND FLAGELLA-ASSOCIATED PROTEIN 46"/>
    <property type="match status" value="1"/>
</dbReference>
<evidence type="ECO:0000256" key="1">
    <source>
        <dbReference type="SAM" id="MobiDB-lite"/>
    </source>
</evidence>
<dbReference type="Gene3D" id="1.25.40.10">
    <property type="entry name" value="Tetratricopeptide repeat domain"/>
    <property type="match status" value="1"/>
</dbReference>
<feature type="compositionally biased region" description="Basic and acidic residues" evidence="1">
    <location>
        <begin position="2853"/>
        <end position="2895"/>
    </location>
</feature>
<organism evidence="2 3">
    <name type="scientific">Littorina saxatilis</name>
    <dbReference type="NCBI Taxonomy" id="31220"/>
    <lineage>
        <taxon>Eukaryota</taxon>
        <taxon>Metazoa</taxon>
        <taxon>Spiralia</taxon>
        <taxon>Lophotrochozoa</taxon>
        <taxon>Mollusca</taxon>
        <taxon>Gastropoda</taxon>
        <taxon>Caenogastropoda</taxon>
        <taxon>Littorinimorpha</taxon>
        <taxon>Littorinoidea</taxon>
        <taxon>Littorinidae</taxon>
        <taxon>Littorina</taxon>
    </lineage>
</organism>
<feature type="region of interest" description="Disordered" evidence="1">
    <location>
        <begin position="2150"/>
        <end position="2197"/>
    </location>
</feature>
<feature type="compositionally biased region" description="Basic and acidic residues" evidence="1">
    <location>
        <begin position="2589"/>
        <end position="2611"/>
    </location>
</feature>
<feature type="region of interest" description="Disordered" evidence="1">
    <location>
        <begin position="1547"/>
        <end position="1583"/>
    </location>
</feature>
<feature type="region of interest" description="Disordered" evidence="1">
    <location>
        <begin position="2822"/>
        <end position="2925"/>
    </location>
</feature>
<keyword evidence="3" id="KW-1185">Reference proteome</keyword>
<dbReference type="SUPFAM" id="SSF48452">
    <property type="entry name" value="TPR-like"/>
    <property type="match status" value="1"/>
</dbReference>
<feature type="region of interest" description="Disordered" evidence="1">
    <location>
        <begin position="280"/>
        <end position="346"/>
    </location>
</feature>
<feature type="region of interest" description="Disordered" evidence="1">
    <location>
        <begin position="757"/>
        <end position="779"/>
    </location>
</feature>
<dbReference type="Proteomes" id="UP001374579">
    <property type="component" value="Unassembled WGS sequence"/>
</dbReference>
<feature type="region of interest" description="Disordered" evidence="1">
    <location>
        <begin position="2501"/>
        <end position="2520"/>
    </location>
</feature>
<dbReference type="Pfam" id="PF25439">
    <property type="entry name" value="TPR_CFAP46_N"/>
    <property type="match status" value="1"/>
</dbReference>
<proteinExistence type="predicted"/>
<feature type="compositionally biased region" description="Acidic residues" evidence="1">
    <location>
        <begin position="2171"/>
        <end position="2190"/>
    </location>
</feature>
<feature type="region of interest" description="Disordered" evidence="1">
    <location>
        <begin position="886"/>
        <end position="925"/>
    </location>
</feature>
<sequence>MDTSIRTLLSSAQSYQGVEKNPYLQQAYLQLRSVAEARPAVDAPDPFGQDLYVCCAEIAYQYGHNEIARDCLKMYFMKQQPSNQFLIRAYLCQAQLLAPQHANNAEQLEKAVVYLLKAISMAKKTPRYQFLVYNASVLYWQFCRPFLKPTYRQHLARSLHQVVKALDDIEDTDFEWRAQLMIALIECHLDAGRRSDASHIATAAATFIKQNVPHLYKQVFGLIVRNQLVESAKLHKDVKTSPELSVFYKICKLKNSMEQEESREYHMDLSNILTQIGVTQTHSTASLERQSRKDNKTTSGRRSPSAQSILPTGEEERGTGGAISKKGASKGGRRTPTPTTSKKLTSDSADRPFLLLEVGHLCLDLGFADLASDCAEHMKTCNVKEQGFYLQLEFLNCLLMVKNLGEKQESYQKPVVELRLQAIKRCEEAIMNAIRSGDPNVIQAGCVAQWNLCLPLIQPNLRRQVRKALTLIAEALEDIQSLLMQLRCQVHTELAKCEEDLEQIQVAMEHLKKALLLDDGGVYQERLEVMLRRLELRSQLYRQPERPEDQAAMIIEQARKADSGTIRMKRSLLVKAGEALAPDAFLLVLDSESDTKALRDLEEGEASGKGPLTVIKQLGAKARAFNRCVCKAEGHLKRLGDENDRERARLWADLAKTARKQEVWDVCRVAARFCLLYDDARWKYVAPKIDTPKPERSRTDMKEDGEEKKASSRVGSRALTPVEGVALYDKDLIRMMAEVNFINGEAMVHLLRTEGVQLNDKPTPPEDKSKRPKGYVAKKPEEDPDWIEYCKWIAELSDDSTKAFLRGMELGVELGEAWLVCSAATYIWNYNNHVLSNCRHHDIVPALTTLLSGLKKVGHAGETILLVNICKALACGLIAPWIPQPSKGDKSEAVSVADSKSPRSKAKAQTGAKGSKPNGLGISPDAGPDVKKAVEVCEFAITVTNGDNPGDVVPIAVRQPLLHTWVKAKQMAQQQIAKTLGTDDDSSMEGQKPMTRAIVATEMLSMTKNGIMEFKDTPFVGDIAQLVEKCHWTDHFIELQLWARLTFLAFEVGNLHNLVMLCSNKALRFARSGTQAKARTKDKHQYMVEQEMLSYASVLHGHSLINNMAGKNSMRREAMAAFLNSCRFARAANNYELVMTAARHYWNSAIPLVSMPIERELLKEPMKVILECITATSDKKIKKEEPPEEEQTPAEEGKEAEEGKQEGKGGQKKIVPAKPKQPAGMIGKSGEDLTLRAAMYGVLFQSYADEGEWELALQAMDQAITDMPRTKHRLLVFKHRVMVKAKLGRSVHSDIQKFKDESEDYVAHMWRRVALSSKELSEQLSSYQNAIEALNSPSNEFQKVEYLLEFGQWLYANEFPLQDVLDQVEWAVDILLNMHDEVEATLRKDAVRGSTTSMDSKKGKGKKAEKKQQGKDSAHSKASQGKSPVSEGRQSKKRGSGADAKSQISDQDSEINAADYVPVVKEAVIGVLPKNPNLSINDLFSVQQLDALVRSHVLLAELTGRDGACYADILLQAYGYLMQLWKVLMEEAGFAIKEIAKNQAAQAEVASNTKGKNSGKKGGKEKEAAPAKEKPKRKGPLDSLPDMLEDWAVYDAPDEAIEAFQSEVMKTSGLNEHTLPKPMLTLYYLDSLTKQLRDLGYTHLTLPVLALEDAFSRSILKNHALMVLVHARALEVCQELDLKVGCEFHEAVIGSMRIREEDQSMSRQEVAVWKEKQMQVAREEMRIKETLSRMTAGLSDKSVNTQPSNKTTKSVEDGPMVVHIGITLGAVSLRAVWTDMAEVLIRLGYLQSAREYLNEANIAAEAFSDSHLRARILLLLGKLAFEEAQYGQAINFSKKAQEVHEGDEMFYFEAIQLLIDSVHHDYTNRYRKHDAKKLLVTALNEFYQITNDRPNRAASLGFIMTVLEAKLAAVQLESVLDHHKNINLPKVMRAVLTVCEKMDDTAERLVRLGHRREAVPLVMKHGANLRDLAKAATEPNIQHAYYLEALSVLGEAESLAEQVFFDIQTLTTLHETRNMNLAVQRELCEVQLRRGDLLVEVSALHVKEVRSLQLIEQRKGSVQRLVEDFIRLAPTYASTQRAWLTNRATVFEEAITVLLSAHNLAGNMTELRSRALTSMGACLRILAEHKGPDPPSQWLVHQMEMLRMQAEAEEAEAEEAEKRDREKEGGAEEGEEGAGGEAEAKEEEEGPKEMTEEEQRLFLKNAAIIDSKAEAHEQSKLYFTYATECLTQALNLALANKHVAVASLAALEMVKCCGQFDPSTATQFLALYQSCQSSLHLQDLLLKAQKDPMTSRLAALLHQREGMLRDNLTTNLSHSTLFSTVTHSLEKDWQAWKLLELLPNHLDLLKEFPSNFNFVILQHSPNKDFLYGAVLDKPKAGPGDKGKGNPKLAASSSSRAKIFGTETSPQVLQEIVDKFNQHKQSVQALLIKQEYQRVQAAQRQNMLETLSVQKQPPKIHMEDTLDEEQKLEEEFRELVAAMENYLKPIMTAMDTSIRSSYSPIGSMGNLAKDKDKDKDKDGGNECVILLADADLMELPLEALSCLQAAGISALSRDFSLQFLYHRCHQGGGGESQNTAEAQGKKGKGKKDEKGKTEEKQEGKKDNAAEKKKAKEAALAVSRIPGARDIKQKQAKIIPLNRPVQSWQQSIDTMMFRYIVNPNLDCAETEERLPIQEFTKIVEEYEQQFTPRWLGLTGNDHAPSVGEWEVYLSESSAFIFYGLERLLSYLPPAKMSALNIPDCMMVYSLDLAQTSKSFMRQSKVDVFKSFEDIALERPLESAMLTSLSGTRCVLANQWHSSLAENTDKLNLTMRDLLEKGKTTGQATRLLLNPRKRHEEQKATQVRENPASPRDQQHGKDGKDGGSKNKKDDSSSKKGDDSLSKKGDDSGKGDGASEKCGSVVESVFGEVASEAGDPDKDEEELKGEDLNVIRRSWFNMICYGMPNLIVTQ</sequence>
<dbReference type="GO" id="GO:0035082">
    <property type="term" value="P:axoneme assembly"/>
    <property type="evidence" value="ECO:0007669"/>
    <property type="project" value="InterPro"/>
</dbReference>
<dbReference type="InterPro" id="IPR011990">
    <property type="entry name" value="TPR-like_helical_dom_sf"/>
</dbReference>
<feature type="compositionally biased region" description="Basic and acidic residues" evidence="1">
    <location>
        <begin position="690"/>
        <end position="710"/>
    </location>
</feature>
<protein>
    <recommendedName>
        <fullName evidence="4">Cilia- and flagella-associated protein 46</fullName>
    </recommendedName>
</protein>
<evidence type="ECO:0000313" key="2">
    <source>
        <dbReference type="EMBL" id="KAK7109055.1"/>
    </source>
</evidence>
<dbReference type="PANTHER" id="PTHR15977">
    <property type="entry name" value="CILIA- AND FLAGELLA-ASSOCIATED PROTEIN 46"/>
    <property type="match status" value="1"/>
</dbReference>
<dbReference type="Pfam" id="PF03568">
    <property type="entry name" value="Separin_C"/>
    <property type="match status" value="1"/>
</dbReference>
<dbReference type="GO" id="GO:0060294">
    <property type="term" value="P:cilium movement involved in cell motility"/>
    <property type="evidence" value="ECO:0007669"/>
    <property type="project" value="InterPro"/>
</dbReference>
<dbReference type="InterPro" id="IPR057466">
    <property type="entry name" value="CFAP46_TPR"/>
</dbReference>
<feature type="compositionally biased region" description="Basic and acidic residues" evidence="1">
    <location>
        <begin position="2160"/>
        <end position="2170"/>
    </location>
</feature>
<feature type="region of interest" description="Disordered" evidence="1">
    <location>
        <begin position="1180"/>
        <end position="1226"/>
    </location>
</feature>
<accession>A0AAN9GJI2</accession>
<gene>
    <name evidence="2" type="ORF">V1264_013170</name>
</gene>
<feature type="region of interest" description="Disordered" evidence="1">
    <location>
        <begin position="2380"/>
        <end position="2399"/>
    </location>
</feature>
<evidence type="ECO:0008006" key="4">
    <source>
        <dbReference type="Google" id="ProtNLM"/>
    </source>
</evidence>
<dbReference type="EMBL" id="JBAMIC010000003">
    <property type="protein sequence ID" value="KAK7109055.1"/>
    <property type="molecule type" value="Genomic_DNA"/>
</dbReference>
<feature type="region of interest" description="Disordered" evidence="1">
    <location>
        <begin position="2571"/>
        <end position="2611"/>
    </location>
</feature>
<feature type="region of interest" description="Disordered" evidence="1">
    <location>
        <begin position="1392"/>
        <end position="1451"/>
    </location>
</feature>
<name>A0AAN9GJI2_9CAEN</name>
<dbReference type="InterPro" id="IPR039586">
    <property type="entry name" value="CFAP46"/>
</dbReference>
<reference evidence="2 3" key="1">
    <citation type="submission" date="2024-02" db="EMBL/GenBank/DDBJ databases">
        <title>Chromosome-scale genome assembly of the rough periwinkle Littorina saxatilis.</title>
        <authorList>
            <person name="De Jode A."/>
            <person name="Faria R."/>
            <person name="Formenti G."/>
            <person name="Sims Y."/>
            <person name="Smith T.P."/>
            <person name="Tracey A."/>
            <person name="Wood J.M.D."/>
            <person name="Zagrodzka Z.B."/>
            <person name="Johannesson K."/>
            <person name="Butlin R.K."/>
            <person name="Leder E.H."/>
        </authorList>
    </citation>
    <scope>NUCLEOTIDE SEQUENCE [LARGE SCALE GENOMIC DNA]</scope>
    <source>
        <strain evidence="2">Snail1</strain>
        <tissue evidence="2">Muscle</tissue>
    </source>
</reference>
<comment type="caution">
    <text evidence="2">The sequence shown here is derived from an EMBL/GenBank/DDBJ whole genome shotgun (WGS) entry which is preliminary data.</text>
</comment>
<feature type="compositionally biased region" description="Basic and acidic residues" evidence="1">
    <location>
        <begin position="1410"/>
        <end position="1419"/>
    </location>
</feature>
<feature type="compositionally biased region" description="Basic and acidic residues" evidence="1">
    <location>
        <begin position="1562"/>
        <end position="1573"/>
    </location>
</feature>
<evidence type="ECO:0000313" key="3">
    <source>
        <dbReference type="Proteomes" id="UP001374579"/>
    </source>
</evidence>
<feature type="compositionally biased region" description="Polar residues" evidence="1">
    <location>
        <begin position="297"/>
        <end position="310"/>
    </location>
</feature>
<feature type="compositionally biased region" description="Basic and acidic residues" evidence="1">
    <location>
        <begin position="2511"/>
        <end position="2520"/>
    </location>
</feature>
<feature type="region of interest" description="Disordered" evidence="1">
    <location>
        <begin position="690"/>
        <end position="715"/>
    </location>
</feature>